<comment type="caution">
    <text evidence="2">The sequence shown here is derived from an EMBL/GenBank/DDBJ whole genome shotgun (WGS) entry which is preliminary data.</text>
</comment>
<evidence type="ECO:0000313" key="2">
    <source>
        <dbReference type="EMBL" id="GAH43005.1"/>
    </source>
</evidence>
<keyword evidence="1" id="KW-0812">Transmembrane</keyword>
<evidence type="ECO:0008006" key="3">
    <source>
        <dbReference type="Google" id="ProtNLM"/>
    </source>
</evidence>
<proteinExistence type="predicted"/>
<protein>
    <recommendedName>
        <fullName evidence="3">DUF998 domain-containing protein</fullName>
    </recommendedName>
</protein>
<feature type="transmembrane region" description="Helical" evidence="1">
    <location>
        <begin position="133"/>
        <end position="155"/>
    </location>
</feature>
<name>X1GDZ0_9ZZZZ</name>
<sequence>MLAPIIYTVMWILGGLWDSEYSHVRDDVSSLIAVDAPNKKRLEKFNITSSVLMFAFYIGLHWGINGGVGSVIGPILFVGSGLLVVLVAIFFPLDAGGELVTTRGKLHLVLIAISGMLAIAGMVALWFQLASDVVWSTFATFSLITAIVSLILVVLTAKATKTKYLGLVERFMVSTYQVYYFVLALMVFLNN</sequence>
<dbReference type="EMBL" id="BARU01005910">
    <property type="protein sequence ID" value="GAH43005.1"/>
    <property type="molecule type" value="Genomic_DNA"/>
</dbReference>
<feature type="transmembrane region" description="Helical" evidence="1">
    <location>
        <begin position="70"/>
        <end position="93"/>
    </location>
</feature>
<accession>X1GDZ0</accession>
<dbReference type="InterPro" id="IPR009339">
    <property type="entry name" value="DUF998"/>
</dbReference>
<feature type="transmembrane region" description="Helical" evidence="1">
    <location>
        <begin position="45"/>
        <end position="64"/>
    </location>
</feature>
<gene>
    <name evidence="2" type="ORF">S03H2_11595</name>
</gene>
<reference evidence="2" key="1">
    <citation type="journal article" date="2014" name="Front. Microbiol.">
        <title>High frequency of phylogenetically diverse reductive dehalogenase-homologous genes in deep subseafloor sedimentary metagenomes.</title>
        <authorList>
            <person name="Kawai M."/>
            <person name="Futagami T."/>
            <person name="Toyoda A."/>
            <person name="Takaki Y."/>
            <person name="Nishi S."/>
            <person name="Hori S."/>
            <person name="Arai W."/>
            <person name="Tsubouchi T."/>
            <person name="Morono Y."/>
            <person name="Uchiyama I."/>
            <person name="Ito T."/>
            <person name="Fujiyama A."/>
            <person name="Inagaki F."/>
            <person name="Takami H."/>
        </authorList>
    </citation>
    <scope>NUCLEOTIDE SEQUENCE</scope>
    <source>
        <strain evidence="2">Expedition CK06-06</strain>
    </source>
</reference>
<dbReference type="AlphaFoldDB" id="X1GDZ0"/>
<feature type="transmembrane region" description="Helical" evidence="1">
    <location>
        <begin position="167"/>
        <end position="189"/>
    </location>
</feature>
<feature type="transmembrane region" description="Helical" evidence="1">
    <location>
        <begin position="105"/>
        <end position="127"/>
    </location>
</feature>
<keyword evidence="1" id="KW-1133">Transmembrane helix</keyword>
<dbReference type="Pfam" id="PF06197">
    <property type="entry name" value="DUF998"/>
    <property type="match status" value="1"/>
</dbReference>
<evidence type="ECO:0000256" key="1">
    <source>
        <dbReference type="SAM" id="Phobius"/>
    </source>
</evidence>
<organism evidence="2">
    <name type="scientific">marine sediment metagenome</name>
    <dbReference type="NCBI Taxonomy" id="412755"/>
    <lineage>
        <taxon>unclassified sequences</taxon>
        <taxon>metagenomes</taxon>
        <taxon>ecological metagenomes</taxon>
    </lineage>
</organism>
<keyword evidence="1" id="KW-0472">Membrane</keyword>